<organism evidence="2 3">
    <name type="scientific">Leekyejoonella antrihumi</name>
    <dbReference type="NCBI Taxonomy" id="1660198"/>
    <lineage>
        <taxon>Bacteria</taxon>
        <taxon>Bacillati</taxon>
        <taxon>Actinomycetota</taxon>
        <taxon>Actinomycetes</taxon>
        <taxon>Micrococcales</taxon>
        <taxon>Dermacoccaceae</taxon>
        <taxon>Leekyejoonella</taxon>
    </lineage>
</organism>
<dbReference type="RefSeq" id="WP_146316818.1">
    <property type="nucleotide sequence ID" value="NZ_VCQV01000013.1"/>
</dbReference>
<dbReference type="Gene3D" id="1.10.1220.10">
    <property type="entry name" value="Met repressor-like"/>
    <property type="match status" value="1"/>
</dbReference>
<gene>
    <name evidence="2" type="ORF">FGL98_11035</name>
</gene>
<evidence type="ECO:0000313" key="2">
    <source>
        <dbReference type="EMBL" id="TWP36223.1"/>
    </source>
</evidence>
<feature type="domain" description="Ribbon-helix-helix protein CopG" evidence="1">
    <location>
        <begin position="9"/>
        <end position="48"/>
    </location>
</feature>
<dbReference type="Pfam" id="PF01402">
    <property type="entry name" value="RHH_1"/>
    <property type="match status" value="1"/>
</dbReference>
<evidence type="ECO:0000313" key="3">
    <source>
        <dbReference type="Proteomes" id="UP000320244"/>
    </source>
</evidence>
<evidence type="ECO:0000259" key="1">
    <source>
        <dbReference type="Pfam" id="PF01402"/>
    </source>
</evidence>
<dbReference type="OrthoDB" id="9033039at2"/>
<dbReference type="EMBL" id="VCQV01000013">
    <property type="protein sequence ID" value="TWP36223.1"/>
    <property type="molecule type" value="Genomic_DNA"/>
</dbReference>
<comment type="caution">
    <text evidence="2">The sequence shown here is derived from an EMBL/GenBank/DDBJ whole genome shotgun (WGS) entry which is preliminary data.</text>
</comment>
<name>A0A563E1V9_9MICO</name>
<proteinExistence type="predicted"/>
<dbReference type="InterPro" id="IPR002145">
    <property type="entry name" value="CopG"/>
</dbReference>
<dbReference type="Proteomes" id="UP000320244">
    <property type="component" value="Unassembled WGS sequence"/>
</dbReference>
<protein>
    <submittedName>
        <fullName evidence="2">Ribbon-helix-helix protein, CopG family</fullName>
    </submittedName>
</protein>
<accession>A0A563E1V9</accession>
<dbReference type="InterPro" id="IPR013321">
    <property type="entry name" value="Arc_rbn_hlx_hlx"/>
</dbReference>
<dbReference type="GO" id="GO:0006355">
    <property type="term" value="P:regulation of DNA-templated transcription"/>
    <property type="evidence" value="ECO:0007669"/>
    <property type="project" value="InterPro"/>
</dbReference>
<reference evidence="2 3" key="2">
    <citation type="submission" date="2019-08" db="EMBL/GenBank/DDBJ databases">
        <title>Jejuicoccus antrihumi gen. nov., sp. nov., a new member of the family Dermacoccaceae isolated from a cave.</title>
        <authorList>
            <person name="Schumann P."/>
            <person name="Kim I.S."/>
        </authorList>
    </citation>
    <scope>NUCLEOTIDE SEQUENCE [LARGE SCALE GENOMIC DNA]</scope>
    <source>
        <strain evidence="2 3">C5-26</strain>
    </source>
</reference>
<dbReference type="CDD" id="cd21631">
    <property type="entry name" value="RHH_CopG_NikR-like"/>
    <property type="match status" value="1"/>
</dbReference>
<dbReference type="InterPro" id="IPR010985">
    <property type="entry name" value="Ribbon_hlx_hlx"/>
</dbReference>
<keyword evidence="3" id="KW-1185">Reference proteome</keyword>
<reference evidence="2 3" key="1">
    <citation type="submission" date="2019-05" db="EMBL/GenBank/DDBJ databases">
        <authorList>
            <person name="Lee S.D."/>
        </authorList>
    </citation>
    <scope>NUCLEOTIDE SEQUENCE [LARGE SCALE GENOMIC DNA]</scope>
    <source>
        <strain evidence="2 3">C5-26</strain>
    </source>
</reference>
<dbReference type="SUPFAM" id="SSF47598">
    <property type="entry name" value="Ribbon-helix-helix"/>
    <property type="match status" value="1"/>
</dbReference>
<dbReference type="AlphaFoldDB" id="A0A563E1V9"/>
<sequence>MPHKDPKAQFNVYLPPELIRSVKHRAVDDEISLSALVERALRRYLKEEK</sequence>